<dbReference type="GO" id="GO:0005886">
    <property type="term" value="C:plasma membrane"/>
    <property type="evidence" value="ECO:0007669"/>
    <property type="project" value="UniProtKB-SubCell"/>
</dbReference>
<evidence type="ECO:0000256" key="1">
    <source>
        <dbReference type="ARBA" id="ARBA00004429"/>
    </source>
</evidence>
<protein>
    <recommendedName>
        <fullName evidence="6">L-fucose-proton symporter</fullName>
    </recommendedName>
</protein>
<feature type="transmembrane region" description="Helical" evidence="3">
    <location>
        <begin position="26"/>
        <end position="47"/>
    </location>
</feature>
<feature type="transmembrane region" description="Helical" evidence="3">
    <location>
        <begin position="357"/>
        <end position="376"/>
    </location>
</feature>
<dbReference type="Gene3D" id="1.20.1250.20">
    <property type="entry name" value="MFS general substrate transporter like domains"/>
    <property type="match status" value="3"/>
</dbReference>
<evidence type="ECO:0000313" key="4">
    <source>
        <dbReference type="EMBL" id="CAE6448277.1"/>
    </source>
</evidence>
<dbReference type="EMBL" id="CAJMWY010000816">
    <property type="protein sequence ID" value="CAE6448277.1"/>
    <property type="molecule type" value="Genomic_DNA"/>
</dbReference>
<dbReference type="AlphaFoldDB" id="A0A8H3B5L4"/>
<evidence type="ECO:0000256" key="2">
    <source>
        <dbReference type="ARBA" id="ARBA00022475"/>
    </source>
</evidence>
<comment type="caution">
    <text evidence="4">The sequence shown here is derived from an EMBL/GenBank/DDBJ whole genome shotgun (WGS) entry which is preliminary data.</text>
</comment>
<dbReference type="PANTHER" id="PTHR43702">
    <property type="entry name" value="L-FUCOSE-PROTON SYMPORTER"/>
    <property type="match status" value="1"/>
</dbReference>
<feature type="transmembrane region" description="Helical" evidence="3">
    <location>
        <begin position="443"/>
        <end position="463"/>
    </location>
</feature>
<dbReference type="PANTHER" id="PTHR43702:SF3">
    <property type="entry name" value="PROTEIN TSGA"/>
    <property type="match status" value="1"/>
</dbReference>
<sequence length="524" mass="56908">MPGGAVLVPSDGRKRTLREKLPPKHVVYPFALVTSLFFLWGFAYGLLDVLNKHFQNILHISKLESTGLQVAYFESTGLQVAYFGLGYFCFSPIAGEILRRKSYKFTILMGLSLYSTGAVFFWPCAKFASEDNKKAVFAGFVVCTGVIACGLASLETAANSYITCLPGTDPSGAAFRLQLSQAFNGVAAFRTDPSGAAFRLQLSQAFNGVAAFSGPLIASKYFFSGENANNLTNVQWVYLAVALLGVSIALLFAFIDLPETSEAELEAAVQAAAEIAGVTSKTDDSIFKQHRVWFGWVAQFVYVGAQVTIASFFINYGADAVGWADAKSSNFLSYSLIMFTCGRFLGAFVLTILPGELLVGIWATLCMIFITCATFLHGKAGMACLMLTMFFEGPLFPCIFVMSTKNMGRHTRRASSLLIAAISGGAVFPPIQGAIADKHGTRISFALCIPAFAYTAGFGYWLWVRHGSHLNVRHEKVNMAQVEPALEATGHKSLNLHSHEKSGFDGNSIGHIRDVREDELKDKV</sequence>
<feature type="transmembrane region" description="Helical" evidence="3">
    <location>
        <begin position="235"/>
        <end position="255"/>
    </location>
</feature>
<gene>
    <name evidence="4" type="ORF">RDB_LOCUS51115</name>
</gene>
<keyword evidence="3" id="KW-0472">Membrane</keyword>
<organism evidence="4 5">
    <name type="scientific">Rhizoctonia solani</name>
    <dbReference type="NCBI Taxonomy" id="456999"/>
    <lineage>
        <taxon>Eukaryota</taxon>
        <taxon>Fungi</taxon>
        <taxon>Dikarya</taxon>
        <taxon>Basidiomycota</taxon>
        <taxon>Agaricomycotina</taxon>
        <taxon>Agaricomycetes</taxon>
        <taxon>Cantharellales</taxon>
        <taxon>Ceratobasidiaceae</taxon>
        <taxon>Rhizoctonia</taxon>
    </lineage>
</organism>
<keyword evidence="3" id="KW-1133">Transmembrane helix</keyword>
<dbReference type="Proteomes" id="UP000663861">
    <property type="component" value="Unassembled WGS sequence"/>
</dbReference>
<feature type="transmembrane region" description="Helical" evidence="3">
    <location>
        <begin position="135"/>
        <end position="154"/>
    </location>
</feature>
<feature type="transmembrane region" description="Helical" evidence="3">
    <location>
        <begin position="293"/>
        <end position="316"/>
    </location>
</feature>
<feature type="transmembrane region" description="Helical" evidence="3">
    <location>
        <begin position="105"/>
        <end position="123"/>
    </location>
</feature>
<keyword evidence="3" id="KW-0812">Transmembrane</keyword>
<reference evidence="4" key="1">
    <citation type="submission" date="2021-01" db="EMBL/GenBank/DDBJ databases">
        <authorList>
            <person name="Kaushik A."/>
        </authorList>
    </citation>
    <scope>NUCLEOTIDE SEQUENCE</scope>
    <source>
        <strain evidence="4">AG4-RS23</strain>
    </source>
</reference>
<feature type="transmembrane region" description="Helical" evidence="3">
    <location>
        <begin position="331"/>
        <end position="350"/>
    </location>
</feature>
<evidence type="ECO:0000256" key="3">
    <source>
        <dbReference type="SAM" id="Phobius"/>
    </source>
</evidence>
<comment type="subcellular location">
    <subcellularLocation>
        <location evidence="1">Cell inner membrane</location>
        <topology evidence="1">Multi-pass membrane protein</topology>
    </subcellularLocation>
</comment>
<keyword evidence="2" id="KW-1003">Cell membrane</keyword>
<dbReference type="SUPFAM" id="SSF103473">
    <property type="entry name" value="MFS general substrate transporter"/>
    <property type="match status" value="1"/>
</dbReference>
<evidence type="ECO:0000313" key="5">
    <source>
        <dbReference type="Proteomes" id="UP000663861"/>
    </source>
</evidence>
<feature type="transmembrane region" description="Helical" evidence="3">
    <location>
        <begin position="414"/>
        <end position="431"/>
    </location>
</feature>
<proteinExistence type="predicted"/>
<name>A0A8H3B5L4_9AGAM</name>
<dbReference type="InterPro" id="IPR036259">
    <property type="entry name" value="MFS_trans_sf"/>
</dbReference>
<feature type="transmembrane region" description="Helical" evidence="3">
    <location>
        <begin position="205"/>
        <end position="223"/>
    </location>
</feature>
<evidence type="ECO:0008006" key="6">
    <source>
        <dbReference type="Google" id="ProtNLM"/>
    </source>
</evidence>
<dbReference type="InterPro" id="IPR050375">
    <property type="entry name" value="MFS_TsgA-like"/>
</dbReference>
<accession>A0A8H3B5L4</accession>